<dbReference type="EMBL" id="SGPM01000079">
    <property type="protein sequence ID" value="THH30486.1"/>
    <property type="molecule type" value="Genomic_DNA"/>
</dbReference>
<keyword evidence="2" id="KW-0472">Membrane</keyword>
<organism evidence="3 4">
    <name type="scientific">Antrodiella citrinella</name>
    <dbReference type="NCBI Taxonomy" id="2447956"/>
    <lineage>
        <taxon>Eukaryota</taxon>
        <taxon>Fungi</taxon>
        <taxon>Dikarya</taxon>
        <taxon>Basidiomycota</taxon>
        <taxon>Agaricomycotina</taxon>
        <taxon>Agaricomycetes</taxon>
        <taxon>Polyporales</taxon>
        <taxon>Steccherinaceae</taxon>
        <taxon>Antrodiella</taxon>
    </lineage>
</organism>
<dbReference type="OrthoDB" id="3219582at2759"/>
<feature type="region of interest" description="Disordered" evidence="1">
    <location>
        <begin position="518"/>
        <end position="570"/>
    </location>
</feature>
<keyword evidence="4" id="KW-1185">Reference proteome</keyword>
<dbReference type="Proteomes" id="UP000308730">
    <property type="component" value="Unassembled WGS sequence"/>
</dbReference>
<accession>A0A4S4MVV8</accession>
<evidence type="ECO:0000256" key="2">
    <source>
        <dbReference type="SAM" id="Phobius"/>
    </source>
</evidence>
<proteinExistence type="predicted"/>
<feature type="transmembrane region" description="Helical" evidence="2">
    <location>
        <begin position="51"/>
        <end position="73"/>
    </location>
</feature>
<keyword evidence="2" id="KW-1133">Transmembrane helix</keyword>
<evidence type="ECO:0000313" key="3">
    <source>
        <dbReference type="EMBL" id="THH30486.1"/>
    </source>
</evidence>
<protein>
    <submittedName>
        <fullName evidence="3">Uncharacterized protein</fullName>
    </submittedName>
</protein>
<feature type="region of interest" description="Disordered" evidence="1">
    <location>
        <begin position="439"/>
        <end position="461"/>
    </location>
</feature>
<evidence type="ECO:0000313" key="4">
    <source>
        <dbReference type="Proteomes" id="UP000308730"/>
    </source>
</evidence>
<feature type="transmembrane region" description="Helical" evidence="2">
    <location>
        <begin position="24"/>
        <end position="42"/>
    </location>
</feature>
<gene>
    <name evidence="3" type="ORF">EUX98_g3697</name>
</gene>
<dbReference type="AlphaFoldDB" id="A0A4S4MVV8"/>
<feature type="compositionally biased region" description="Polar residues" evidence="1">
    <location>
        <begin position="452"/>
        <end position="461"/>
    </location>
</feature>
<comment type="caution">
    <text evidence="3">The sequence shown here is derived from an EMBL/GenBank/DDBJ whole genome shotgun (WGS) entry which is preliminary data.</text>
</comment>
<feature type="transmembrane region" description="Helical" evidence="2">
    <location>
        <begin position="177"/>
        <end position="198"/>
    </location>
</feature>
<sequence>MGTICLSLAPILRCQSLNRIQSAVLFIPPAVEIMFSVTLVVAKKGKDRDHLFLAGEGLAYAMLTLLDLLTHLLPGVSNNLVVFKALDIFVGALSFVPLLLFSLFLLRFTTREIIPSLPKRFQQVVKYTLTVLPFFVVLFNQLGSFLTISYRDLDHAGKPIIAVGFTNPTVRSFMDGLVLVLFVIFQALNFCGVFLRLVKAFLNQRQIDITDRGADNQAHLFNGLGWIAAGIKLGAVEGLIGFAAGGFGEALTRRILRFLGRACLIIGVLKGVDTVEDFRLFRFHEKNPRRRSALLALISNPRNSTFQQIGGYDFHPGMVIPAAIASITTVPIASPLLSPNRTLNYGEKSRYSEIKFTSPLVSIRRGRGRAPTLELSRISDLNFLSPFRSTFDRTSSRTSSINPEKPRPHSALLYTFPSMASALTSPSPALIGNRHTMAGVSSEYSRHKPKRSSVTLPNRTSAVSTSSDSFAVVRSLANQFPGIPPRVTPASRQSTIDDALKLMEAEEELYPVVGVSRTMSDRSSKSGLVRRSSSVKRKPVPKPKDRSQDESVRGFPHLSAIPHGHAPIRTPAASEDVHTHDVLPPPSPVSPNMRRYTSPETHVVTDFDNNFRTERETASVGGSPQRRSEKRAARIKSVGSVPRRRTPVPTQTFTRESAVAEWFRLSHKSPEDVDMEGSDASTIVSLSDERVRQSMRSLEAGESYIDYR</sequence>
<feature type="transmembrane region" description="Helical" evidence="2">
    <location>
        <begin position="127"/>
        <end position="148"/>
    </location>
</feature>
<evidence type="ECO:0000256" key="1">
    <source>
        <dbReference type="SAM" id="MobiDB-lite"/>
    </source>
</evidence>
<feature type="transmembrane region" description="Helical" evidence="2">
    <location>
        <begin position="85"/>
        <end position="106"/>
    </location>
</feature>
<keyword evidence="2" id="KW-0812">Transmembrane</keyword>
<name>A0A4S4MVV8_9APHY</name>
<reference evidence="3 4" key="1">
    <citation type="submission" date="2019-02" db="EMBL/GenBank/DDBJ databases">
        <title>Genome sequencing of the rare red list fungi Antrodiella citrinella (Flaviporus citrinellus).</title>
        <authorList>
            <person name="Buettner E."/>
            <person name="Kellner H."/>
        </authorList>
    </citation>
    <scope>NUCLEOTIDE SEQUENCE [LARGE SCALE GENOMIC DNA]</scope>
    <source>
        <strain evidence="3 4">DSM 108506</strain>
    </source>
</reference>
<feature type="compositionally biased region" description="Basic and acidic residues" evidence="1">
    <location>
        <begin position="542"/>
        <end position="552"/>
    </location>
</feature>